<gene>
    <name evidence="2" type="ORF">FHETE_6377</name>
</gene>
<evidence type="ECO:0000256" key="1">
    <source>
        <dbReference type="SAM" id="SignalP"/>
    </source>
</evidence>
<organism evidence="2 3">
    <name type="scientific">Fusarium heterosporum</name>
    <dbReference type="NCBI Taxonomy" id="42747"/>
    <lineage>
        <taxon>Eukaryota</taxon>
        <taxon>Fungi</taxon>
        <taxon>Dikarya</taxon>
        <taxon>Ascomycota</taxon>
        <taxon>Pezizomycotina</taxon>
        <taxon>Sordariomycetes</taxon>
        <taxon>Hypocreomycetidae</taxon>
        <taxon>Hypocreales</taxon>
        <taxon>Nectriaceae</taxon>
        <taxon>Fusarium</taxon>
        <taxon>Fusarium heterosporum species complex</taxon>
    </lineage>
</organism>
<sequence>MLFTTFTNVALTAFTLLAAPALGSPIEVEVPGLESHLQSRASDIRVKFWDSNKCKTSRSNKWYNSGHCIVSLDKKDVAVSMQEKKSGCYMIKFKEKNCKGRSERKNTLDGCFDVGNGWESLKFVC</sequence>
<evidence type="ECO:0000313" key="2">
    <source>
        <dbReference type="EMBL" id="KAF5666076.1"/>
    </source>
</evidence>
<feature type="chain" id="PRO_5034987428" evidence="1">
    <location>
        <begin position="24"/>
        <end position="125"/>
    </location>
</feature>
<dbReference type="AlphaFoldDB" id="A0A8H5WN86"/>
<protein>
    <submittedName>
        <fullName evidence="2">Uncharacterized protein</fullName>
    </submittedName>
</protein>
<reference evidence="2 3" key="1">
    <citation type="submission" date="2020-05" db="EMBL/GenBank/DDBJ databases">
        <title>Identification and distribution of gene clusters putatively required for synthesis of sphingolipid metabolism inhibitors in phylogenetically diverse species of the filamentous fungus Fusarium.</title>
        <authorList>
            <person name="Kim H.-S."/>
            <person name="Busman M."/>
            <person name="Brown D.W."/>
            <person name="Divon H."/>
            <person name="Uhlig S."/>
            <person name="Proctor R.H."/>
        </authorList>
    </citation>
    <scope>NUCLEOTIDE SEQUENCE [LARGE SCALE GENOMIC DNA]</scope>
    <source>
        <strain evidence="2 3">NRRL 20693</strain>
    </source>
</reference>
<keyword evidence="1" id="KW-0732">Signal</keyword>
<evidence type="ECO:0000313" key="3">
    <source>
        <dbReference type="Proteomes" id="UP000567885"/>
    </source>
</evidence>
<accession>A0A8H5WN86</accession>
<dbReference type="OrthoDB" id="5039026at2759"/>
<feature type="signal peptide" evidence="1">
    <location>
        <begin position="1"/>
        <end position="23"/>
    </location>
</feature>
<dbReference type="Proteomes" id="UP000567885">
    <property type="component" value="Unassembled WGS sequence"/>
</dbReference>
<keyword evidence="3" id="KW-1185">Reference proteome</keyword>
<proteinExistence type="predicted"/>
<name>A0A8H5WN86_FUSHE</name>
<comment type="caution">
    <text evidence="2">The sequence shown here is derived from an EMBL/GenBank/DDBJ whole genome shotgun (WGS) entry which is preliminary data.</text>
</comment>
<dbReference type="EMBL" id="JAAGWQ010000112">
    <property type="protein sequence ID" value="KAF5666076.1"/>
    <property type="molecule type" value="Genomic_DNA"/>
</dbReference>